<evidence type="ECO:0000313" key="5">
    <source>
        <dbReference type="Proteomes" id="UP000000600"/>
    </source>
</evidence>
<keyword evidence="2" id="KW-0677">Repeat</keyword>
<dbReference type="Proteomes" id="UP000000600">
    <property type="component" value="Unassembled WGS sequence"/>
</dbReference>
<sequence length="344" mass="39912">MNTAQNEPLHFQQKQTKPQMYNVGDLDDPLYGTMANYDFSIVSPNYFAGQSAFLHFFINQAKIIKICNLETKQWLTRQIDYQVPGFHKSIVAPNGDVYISGGVINSKDNRKDPIVRKYTLDGKIQQVGQLTHPRSSHSMVYCNQAIYILCGFDEHSNLTSSVEKYNISTQKMEQCAPCNKPANQPACCTFNDRYIYKFGGNDENGQILLIIERYDTFTKKWEYINPEIDSLESSKFQTTFQSASCVQINQTNIFVFGGYDNEDRGVQFSFLLNFEQDIHKIRQVDTRPLLYPEGFWNNQVIIHDHKLYVLQNIEIEGNHIDENNRCLLCFDGYRWSELQYQNSI</sequence>
<gene>
    <name evidence="4" type="ORF">GSPATT00006788001</name>
</gene>
<dbReference type="InterPro" id="IPR015915">
    <property type="entry name" value="Kelch-typ_b-propeller"/>
</dbReference>
<keyword evidence="5" id="KW-1185">Reference proteome</keyword>
<dbReference type="STRING" id="5888.A0C9L5"/>
<evidence type="ECO:0000256" key="2">
    <source>
        <dbReference type="ARBA" id="ARBA00022737"/>
    </source>
</evidence>
<dbReference type="InParanoid" id="A0C9L5"/>
<dbReference type="InterPro" id="IPR051746">
    <property type="entry name" value="Kelch_domain_containing_8"/>
</dbReference>
<dbReference type="HOGENOM" id="CLU_807659_0_0_1"/>
<organism evidence="4 5">
    <name type="scientific">Paramecium tetraurelia</name>
    <dbReference type="NCBI Taxonomy" id="5888"/>
    <lineage>
        <taxon>Eukaryota</taxon>
        <taxon>Sar</taxon>
        <taxon>Alveolata</taxon>
        <taxon>Ciliophora</taxon>
        <taxon>Intramacronucleata</taxon>
        <taxon>Oligohymenophorea</taxon>
        <taxon>Peniculida</taxon>
        <taxon>Parameciidae</taxon>
        <taxon>Paramecium</taxon>
    </lineage>
</organism>
<proteinExistence type="predicted"/>
<keyword evidence="1" id="KW-0880">Kelch repeat</keyword>
<dbReference type="Pfam" id="PF24981">
    <property type="entry name" value="Beta-prop_ATRN-LZTR1"/>
    <property type="match status" value="1"/>
</dbReference>
<dbReference type="PANTHER" id="PTHR46260:SF3">
    <property type="entry name" value="RING-TYPE DOMAIN-CONTAINING PROTEIN"/>
    <property type="match status" value="1"/>
</dbReference>
<dbReference type="OrthoDB" id="283842at2759"/>
<dbReference type="KEGG" id="ptm:GSPATT00006788001"/>
<dbReference type="OMA" id="ASCVQIN"/>
<dbReference type="EMBL" id="CT868052">
    <property type="protein sequence ID" value="CAK67482.1"/>
    <property type="molecule type" value="Genomic_DNA"/>
</dbReference>
<dbReference type="PANTHER" id="PTHR46260">
    <property type="entry name" value="RING-TYPE DOMAIN-CONTAINING PROTEIN"/>
    <property type="match status" value="1"/>
</dbReference>
<reference evidence="4 5" key="1">
    <citation type="journal article" date="2006" name="Nature">
        <title>Global trends of whole-genome duplications revealed by the ciliate Paramecium tetraurelia.</title>
        <authorList>
            <consortium name="Genoscope"/>
            <person name="Aury J.-M."/>
            <person name="Jaillon O."/>
            <person name="Duret L."/>
            <person name="Noel B."/>
            <person name="Jubin C."/>
            <person name="Porcel B.M."/>
            <person name="Segurens B."/>
            <person name="Daubin V."/>
            <person name="Anthouard V."/>
            <person name="Aiach N."/>
            <person name="Arnaiz O."/>
            <person name="Billaut A."/>
            <person name="Beisson J."/>
            <person name="Blanc I."/>
            <person name="Bouhouche K."/>
            <person name="Camara F."/>
            <person name="Duharcourt S."/>
            <person name="Guigo R."/>
            <person name="Gogendeau D."/>
            <person name="Katinka M."/>
            <person name="Keller A.-M."/>
            <person name="Kissmehl R."/>
            <person name="Klotz C."/>
            <person name="Koll F."/>
            <person name="Le Moue A."/>
            <person name="Lepere C."/>
            <person name="Malinsky S."/>
            <person name="Nowacki M."/>
            <person name="Nowak J.K."/>
            <person name="Plattner H."/>
            <person name="Poulain J."/>
            <person name="Ruiz F."/>
            <person name="Serrano V."/>
            <person name="Zagulski M."/>
            <person name="Dessen P."/>
            <person name="Betermier M."/>
            <person name="Weissenbach J."/>
            <person name="Scarpelli C."/>
            <person name="Schachter V."/>
            <person name="Sperling L."/>
            <person name="Meyer E."/>
            <person name="Cohen J."/>
            <person name="Wincker P."/>
        </authorList>
    </citation>
    <scope>NUCLEOTIDE SEQUENCE [LARGE SCALE GENOMIC DNA]</scope>
    <source>
        <strain evidence="4 5">Stock d4-2</strain>
    </source>
</reference>
<dbReference type="RefSeq" id="XP_001434879.1">
    <property type="nucleotide sequence ID" value="XM_001434842.2"/>
</dbReference>
<dbReference type="SMART" id="SM00612">
    <property type="entry name" value="Kelch"/>
    <property type="match status" value="2"/>
</dbReference>
<dbReference type="Gene3D" id="2.120.10.80">
    <property type="entry name" value="Kelch-type beta propeller"/>
    <property type="match status" value="1"/>
</dbReference>
<dbReference type="SUPFAM" id="SSF117281">
    <property type="entry name" value="Kelch motif"/>
    <property type="match status" value="1"/>
</dbReference>
<evidence type="ECO:0000259" key="3">
    <source>
        <dbReference type="Pfam" id="PF24981"/>
    </source>
</evidence>
<accession>A0C9L5</accession>
<dbReference type="InterPro" id="IPR056737">
    <property type="entry name" value="Beta-prop_ATRN-MKLN-like"/>
</dbReference>
<evidence type="ECO:0000313" key="4">
    <source>
        <dbReference type="EMBL" id="CAK67482.1"/>
    </source>
</evidence>
<evidence type="ECO:0000256" key="1">
    <source>
        <dbReference type="ARBA" id="ARBA00022441"/>
    </source>
</evidence>
<feature type="domain" description="Attractin/MKLN-like beta-propeller" evidence="3">
    <location>
        <begin position="126"/>
        <end position="283"/>
    </location>
</feature>
<name>A0C9L5_PARTE</name>
<dbReference type="AlphaFoldDB" id="A0C9L5"/>
<protein>
    <recommendedName>
        <fullName evidence="3">Attractin/MKLN-like beta-propeller domain-containing protein</fullName>
    </recommendedName>
</protein>
<dbReference type="GeneID" id="5020664"/>
<dbReference type="InterPro" id="IPR006652">
    <property type="entry name" value="Kelch_1"/>
</dbReference>
<dbReference type="eggNOG" id="KOG4441">
    <property type="taxonomic scope" value="Eukaryota"/>
</dbReference>